<dbReference type="RefSeq" id="XP_007730613.1">
    <property type="nucleotide sequence ID" value="XM_007732423.1"/>
</dbReference>
<dbReference type="Gene3D" id="4.10.240.10">
    <property type="entry name" value="Zn(2)-C6 fungal-type DNA-binding domain"/>
    <property type="match status" value="1"/>
</dbReference>
<dbReference type="InterPro" id="IPR001138">
    <property type="entry name" value="Zn2Cys6_DnaBD"/>
</dbReference>
<dbReference type="Proteomes" id="UP000019478">
    <property type="component" value="Unassembled WGS sequence"/>
</dbReference>
<feature type="domain" description="Zn(2)-C6 fungal-type" evidence="8">
    <location>
        <begin position="17"/>
        <end position="47"/>
    </location>
</feature>
<dbReference type="HOGENOM" id="CLU_011099_5_1_1"/>
<dbReference type="SUPFAM" id="SSF57701">
    <property type="entry name" value="Zn2/Cys6 DNA-binding domain"/>
    <property type="match status" value="1"/>
</dbReference>
<evidence type="ECO:0000256" key="5">
    <source>
        <dbReference type="ARBA" id="ARBA00023242"/>
    </source>
</evidence>
<comment type="caution">
    <text evidence="9">The sequence shown here is derived from an EMBL/GenBank/DDBJ whole genome shotgun (WGS) entry which is preliminary data.</text>
</comment>
<dbReference type="GO" id="GO:0003677">
    <property type="term" value="F:DNA binding"/>
    <property type="evidence" value="ECO:0007669"/>
    <property type="project" value="UniProtKB-KW"/>
</dbReference>
<dbReference type="EMBL" id="AMGY01000002">
    <property type="protein sequence ID" value="EXJ89216.1"/>
    <property type="molecule type" value="Genomic_DNA"/>
</dbReference>
<organism evidence="9 10">
    <name type="scientific">Capronia epimyces CBS 606.96</name>
    <dbReference type="NCBI Taxonomy" id="1182542"/>
    <lineage>
        <taxon>Eukaryota</taxon>
        <taxon>Fungi</taxon>
        <taxon>Dikarya</taxon>
        <taxon>Ascomycota</taxon>
        <taxon>Pezizomycotina</taxon>
        <taxon>Eurotiomycetes</taxon>
        <taxon>Chaetothyriomycetidae</taxon>
        <taxon>Chaetothyriales</taxon>
        <taxon>Herpotrichiellaceae</taxon>
        <taxon>Capronia</taxon>
    </lineage>
</organism>
<evidence type="ECO:0000256" key="1">
    <source>
        <dbReference type="ARBA" id="ARBA00022723"/>
    </source>
</evidence>
<keyword evidence="10" id="KW-1185">Reference proteome</keyword>
<gene>
    <name evidence="9" type="ORF">A1O3_02282</name>
</gene>
<dbReference type="SMART" id="SM00906">
    <property type="entry name" value="Fungal_trans"/>
    <property type="match status" value="1"/>
</dbReference>
<dbReference type="SMART" id="SM00066">
    <property type="entry name" value="GAL4"/>
    <property type="match status" value="1"/>
</dbReference>
<dbReference type="PANTHER" id="PTHR46910">
    <property type="entry name" value="TRANSCRIPTION FACTOR PDR1"/>
    <property type="match status" value="1"/>
</dbReference>
<evidence type="ECO:0000256" key="2">
    <source>
        <dbReference type="ARBA" id="ARBA00023015"/>
    </source>
</evidence>
<evidence type="ECO:0000259" key="8">
    <source>
        <dbReference type="PROSITE" id="PS50048"/>
    </source>
</evidence>
<evidence type="ECO:0000256" key="7">
    <source>
        <dbReference type="SAM" id="MobiDB-lite"/>
    </source>
</evidence>
<dbReference type="eggNOG" id="ENOG502SJKV">
    <property type="taxonomic scope" value="Eukaryota"/>
</dbReference>
<keyword evidence="3" id="KW-0238">DNA-binding</keyword>
<feature type="region of interest" description="Disordered" evidence="7">
    <location>
        <begin position="112"/>
        <end position="137"/>
    </location>
</feature>
<dbReference type="GO" id="GO:0008270">
    <property type="term" value="F:zinc ion binding"/>
    <property type="evidence" value="ECO:0007669"/>
    <property type="project" value="InterPro"/>
</dbReference>
<dbReference type="PANTHER" id="PTHR46910:SF25">
    <property type="entry name" value="ABC-TRANSPORTER-REGULATING TRANSCRIPTION FACTOR"/>
    <property type="match status" value="1"/>
</dbReference>
<evidence type="ECO:0000313" key="10">
    <source>
        <dbReference type="Proteomes" id="UP000019478"/>
    </source>
</evidence>
<dbReference type="PROSITE" id="PS50048">
    <property type="entry name" value="ZN2_CY6_FUNGAL_2"/>
    <property type="match status" value="1"/>
</dbReference>
<reference evidence="9 10" key="1">
    <citation type="submission" date="2013-03" db="EMBL/GenBank/DDBJ databases">
        <title>The Genome Sequence of Capronia epimyces CBS 606.96.</title>
        <authorList>
            <consortium name="The Broad Institute Genomics Platform"/>
            <person name="Cuomo C."/>
            <person name="de Hoog S."/>
            <person name="Gorbushina A."/>
            <person name="Walker B."/>
            <person name="Young S.K."/>
            <person name="Zeng Q."/>
            <person name="Gargeya S."/>
            <person name="Fitzgerald M."/>
            <person name="Haas B."/>
            <person name="Abouelleil A."/>
            <person name="Allen A.W."/>
            <person name="Alvarado L."/>
            <person name="Arachchi H.M."/>
            <person name="Berlin A.M."/>
            <person name="Chapman S.B."/>
            <person name="Gainer-Dewar J."/>
            <person name="Goldberg J."/>
            <person name="Griggs A."/>
            <person name="Gujja S."/>
            <person name="Hansen M."/>
            <person name="Howarth C."/>
            <person name="Imamovic A."/>
            <person name="Ireland A."/>
            <person name="Larimer J."/>
            <person name="McCowan C."/>
            <person name="Murphy C."/>
            <person name="Pearson M."/>
            <person name="Poon T.W."/>
            <person name="Priest M."/>
            <person name="Roberts A."/>
            <person name="Saif S."/>
            <person name="Shea T."/>
            <person name="Sisk P."/>
            <person name="Sykes S."/>
            <person name="Wortman J."/>
            <person name="Nusbaum C."/>
            <person name="Birren B."/>
        </authorList>
    </citation>
    <scope>NUCLEOTIDE SEQUENCE [LARGE SCALE GENOMIC DNA]</scope>
    <source>
        <strain evidence="9 10">CBS 606.96</strain>
    </source>
</reference>
<evidence type="ECO:0000313" key="9">
    <source>
        <dbReference type="EMBL" id="EXJ89216.1"/>
    </source>
</evidence>
<dbReference type="InterPro" id="IPR007219">
    <property type="entry name" value="XnlR_reg_dom"/>
</dbReference>
<sequence length="504" mass="56645">MEGSKTPRKLMSIIQQSCDFCYRRKIKCDGHKPRCSHCITYKTDCTYTAPSRKSRPKKRRSCAQIEDGTSISNTQGRLQHLEALLEQLTERVKVAEKHNEVQAQIRLQEERPIDTATLSTTTTTTATSKGGDADHDNNPPKLMFLPPLQQVLHIVEIFLQKFNAVLPLFDAKTLLRLIHDFYSLGPQQRDPVAWAAINVVLALAHQKALVGSSSPNCSVEYLSRAESVLSEVVLGDIQLLNIQVLVGMVMLLQASLDLRSSLILIATTMRLAHSIGLHDRTSSAHLDPTHARQRACVFWMAYILDKDLSMRSKQASVQLDDDIDLDLPSLEIAGYQINARGEIADDSIGAGYVTTVDGTVKMNYFVTRIQLAVIEGGVYDYLFSTRSQKRSREERSRALESVACALEKWKASIPPEFSTAMALRRVRPGMLRFLVVLHSTSLMCTTLLNQANAWNAQWVDSIRRYAREGTIPLLPPQWEALVDEARDLMVLFGALPVPDRWNFW</sequence>
<protein>
    <recommendedName>
        <fullName evidence="8">Zn(2)-C6 fungal-type domain-containing protein</fullName>
    </recommendedName>
</protein>
<dbReference type="GO" id="GO:0006351">
    <property type="term" value="P:DNA-templated transcription"/>
    <property type="evidence" value="ECO:0007669"/>
    <property type="project" value="InterPro"/>
</dbReference>
<dbReference type="GeneID" id="19166413"/>
<name>W9YIY4_9EURO</name>
<feature type="compositionally biased region" description="Low complexity" evidence="7">
    <location>
        <begin position="115"/>
        <end position="128"/>
    </location>
</feature>
<evidence type="ECO:0000256" key="3">
    <source>
        <dbReference type="ARBA" id="ARBA00023125"/>
    </source>
</evidence>
<dbReference type="InterPro" id="IPR036864">
    <property type="entry name" value="Zn2-C6_fun-type_DNA-bd_sf"/>
</dbReference>
<dbReference type="AlphaFoldDB" id="W9YIY4"/>
<accession>W9YIY4</accession>
<proteinExistence type="predicted"/>
<dbReference type="Pfam" id="PF04082">
    <property type="entry name" value="Fungal_trans"/>
    <property type="match status" value="1"/>
</dbReference>
<keyword evidence="5" id="KW-0539">Nucleus</keyword>
<feature type="coiled-coil region" evidence="6">
    <location>
        <begin position="71"/>
        <end position="98"/>
    </location>
</feature>
<dbReference type="CDD" id="cd00067">
    <property type="entry name" value="GAL4"/>
    <property type="match status" value="1"/>
</dbReference>
<dbReference type="STRING" id="1182542.W9YIY4"/>
<dbReference type="GO" id="GO:0000981">
    <property type="term" value="F:DNA-binding transcription factor activity, RNA polymerase II-specific"/>
    <property type="evidence" value="ECO:0007669"/>
    <property type="project" value="InterPro"/>
</dbReference>
<dbReference type="InterPro" id="IPR050987">
    <property type="entry name" value="AtrR-like"/>
</dbReference>
<evidence type="ECO:0000256" key="6">
    <source>
        <dbReference type="SAM" id="Coils"/>
    </source>
</evidence>
<keyword evidence="4" id="KW-0804">Transcription</keyword>
<dbReference type="OrthoDB" id="2123952at2759"/>
<keyword evidence="2" id="KW-0805">Transcription regulation</keyword>
<keyword evidence="1" id="KW-0479">Metal-binding</keyword>
<keyword evidence="6" id="KW-0175">Coiled coil</keyword>
<dbReference type="CDD" id="cd12148">
    <property type="entry name" value="fungal_TF_MHR"/>
    <property type="match status" value="1"/>
</dbReference>
<dbReference type="Pfam" id="PF00172">
    <property type="entry name" value="Zn_clus"/>
    <property type="match status" value="1"/>
</dbReference>
<evidence type="ECO:0000256" key="4">
    <source>
        <dbReference type="ARBA" id="ARBA00023163"/>
    </source>
</evidence>